<organism evidence="7 8">
    <name type="scientific">Apiospora phragmitis</name>
    <dbReference type="NCBI Taxonomy" id="2905665"/>
    <lineage>
        <taxon>Eukaryota</taxon>
        <taxon>Fungi</taxon>
        <taxon>Dikarya</taxon>
        <taxon>Ascomycota</taxon>
        <taxon>Pezizomycotina</taxon>
        <taxon>Sordariomycetes</taxon>
        <taxon>Xylariomycetidae</taxon>
        <taxon>Amphisphaeriales</taxon>
        <taxon>Apiosporaceae</taxon>
        <taxon>Apiospora</taxon>
    </lineage>
</organism>
<feature type="compositionally biased region" description="Low complexity" evidence="5">
    <location>
        <begin position="638"/>
        <end position="653"/>
    </location>
</feature>
<dbReference type="PANTHER" id="PTHR13430:SF4">
    <property type="entry name" value="AUTOPHAGY-RELATED PROTEIN 13"/>
    <property type="match status" value="1"/>
</dbReference>
<evidence type="ECO:0000256" key="1">
    <source>
        <dbReference type="ARBA" id="ARBA00005246"/>
    </source>
</evidence>
<feature type="domain" description="Autophagy-related protein 13 N-terminal" evidence="6">
    <location>
        <begin position="77"/>
        <end position="316"/>
    </location>
</feature>
<feature type="compositionally biased region" description="Low complexity" evidence="5">
    <location>
        <begin position="513"/>
        <end position="527"/>
    </location>
</feature>
<protein>
    <recommendedName>
        <fullName evidence="2 4">Autophagy-related protein 13</fullName>
    </recommendedName>
</protein>
<feature type="region of interest" description="Disordered" evidence="5">
    <location>
        <begin position="1"/>
        <end position="68"/>
    </location>
</feature>
<sequence length="935" mass="99928">MHQIPRQPPRSDSPAASPSKPPARTNTPRDGHARTISDVSDQASTLPPGSSDERNQDAGPSKESMKKLDQIVQSRPQNCFMKAGALVLQNRLRLTPVTLQTGEKRMSRWFQTDTDDFEEFRDEFRIYKQCSGFDNRPPPLFIEIYLDTSRLKNGQSLVIVDEDGKRHDIAEAMNSWDSGGSSPGRQDKHTNTRIILERWRAELKGSTPNLPGDFGPLLATIYKKAILLFRSIFTTVGVYPASKLARGTKIKGSHPALQLRARVSTNETASSGFDPLRSPLTERPSGDITTDYMFGSLDLPVGRFYVSASYRNNCNFQVAETESLLSSRISLAISDDLFKPSFPHRGVSRRDYSTEIGSLPSHRHALDVTDNQQRYGSLSTFHGEGPLGTSPISALRSIKAPGSDTTSPSGSRPASVEVPAHSLPIRPSITGSAAAARRPSVSFQPFKHGSLSGSPVPRLHDHDTSASPQSIGRGSLAGNPLTQPRNRSSLTAGMPASLRGGPQPATETPPVASSPRPSAANRFSSSFSHRRNRASYGGASRGGDDDQISSGKQSASSSLAQPGSGLLNEAGGGGSSGSFQTDDDNIQEFLKMIDSKKTLQSFEPSKKGETSTKRTNAQLSRFHLMRESNNALTESMNSSVQLQRSSSSSSRQLANVPGMSASSSPGKPLSPHTPHTPAVPSRLSEGFSADHGIPTREALRGQNEGAGLASRIPASVPSTIEETRGAIDIPLSPRAYPHVRRPSSVAQQNRALVDEEEAEAAHRSTSLGAVDGEAPSISALLSQQTATNDGAAESPILELPTDVATAESSDMLPRGSSSIERESRPPAGLFAGLSSSPQRGRFSFGTGRGHSTPQSGNSSLTGPSNRYGRGYARGGASGMGATGANTEETEEEPLLFDMSELGQNLNRRSLEEARGGASLGSNDRGGYESSRGRRW</sequence>
<dbReference type="Gene3D" id="6.10.140.1900">
    <property type="match status" value="1"/>
</dbReference>
<evidence type="ECO:0000313" key="8">
    <source>
        <dbReference type="Proteomes" id="UP001480595"/>
    </source>
</evidence>
<dbReference type="EMBL" id="JAQQWL010000016">
    <property type="protein sequence ID" value="KAK8037901.1"/>
    <property type="molecule type" value="Genomic_DNA"/>
</dbReference>
<feature type="region of interest" description="Disordered" evidence="5">
    <location>
        <begin position="783"/>
        <end position="935"/>
    </location>
</feature>
<comment type="caution">
    <text evidence="7">The sequence shown here is derived from an EMBL/GenBank/DDBJ whole genome shotgun (WGS) entry which is preliminary data.</text>
</comment>
<comment type="similarity">
    <text evidence="1 4">Belongs to the ATG13 family. Fungi subfamily.</text>
</comment>
<dbReference type="PANTHER" id="PTHR13430">
    <property type="match status" value="1"/>
</dbReference>
<evidence type="ECO:0000256" key="3">
    <source>
        <dbReference type="ARBA" id="ARBA00023006"/>
    </source>
</evidence>
<feature type="compositionally biased region" description="Low complexity" evidence="5">
    <location>
        <begin position="10"/>
        <end position="24"/>
    </location>
</feature>
<evidence type="ECO:0000313" key="7">
    <source>
        <dbReference type="EMBL" id="KAK8037901.1"/>
    </source>
</evidence>
<gene>
    <name evidence="7" type="ORF">PG994_014668</name>
</gene>
<evidence type="ECO:0000256" key="2">
    <source>
        <dbReference type="ARBA" id="ARBA00013801"/>
    </source>
</evidence>
<dbReference type="GeneID" id="92099140"/>
<dbReference type="Pfam" id="PF10033">
    <property type="entry name" value="ATG13"/>
    <property type="match status" value="1"/>
</dbReference>
<name>A0ABR1SUB0_9PEZI</name>
<feature type="region of interest" description="Disordered" evidence="5">
    <location>
        <begin position="633"/>
        <end position="689"/>
    </location>
</feature>
<feature type="compositionally biased region" description="Low complexity" evidence="5">
    <location>
        <begin position="549"/>
        <end position="569"/>
    </location>
</feature>
<dbReference type="InterPro" id="IPR040182">
    <property type="entry name" value="ATG13"/>
</dbReference>
<accession>A0ABR1SUB0</accession>
<keyword evidence="8" id="KW-1185">Reference proteome</keyword>
<feature type="region of interest" description="Disordered" evidence="5">
    <location>
        <begin position="376"/>
        <end position="620"/>
    </location>
</feature>
<dbReference type="Proteomes" id="UP001480595">
    <property type="component" value="Unassembled WGS sequence"/>
</dbReference>
<feature type="compositionally biased region" description="Polar residues" evidence="5">
    <location>
        <begin position="480"/>
        <end position="491"/>
    </location>
</feature>
<reference evidence="7 8" key="1">
    <citation type="submission" date="2023-01" db="EMBL/GenBank/DDBJ databases">
        <title>Analysis of 21 Apiospora genomes using comparative genomics revels a genus with tremendous synthesis potential of carbohydrate active enzymes and secondary metabolites.</title>
        <authorList>
            <person name="Sorensen T."/>
        </authorList>
    </citation>
    <scope>NUCLEOTIDE SEQUENCE [LARGE SCALE GENOMIC DNA]</scope>
    <source>
        <strain evidence="7 8">CBS 135458</strain>
    </source>
</reference>
<dbReference type="Gene3D" id="3.30.900.10">
    <property type="entry name" value="HORMA domain"/>
    <property type="match status" value="1"/>
</dbReference>
<feature type="compositionally biased region" description="Polar residues" evidence="5">
    <location>
        <begin position="37"/>
        <end position="48"/>
    </location>
</feature>
<keyword evidence="3 4" id="KW-0072">Autophagy</keyword>
<proteinExistence type="inferred from homology"/>
<evidence type="ECO:0000256" key="4">
    <source>
        <dbReference type="RuleBase" id="RU361214"/>
    </source>
</evidence>
<evidence type="ECO:0000259" key="6">
    <source>
        <dbReference type="Pfam" id="PF10033"/>
    </source>
</evidence>
<dbReference type="RefSeq" id="XP_066707753.1">
    <property type="nucleotide sequence ID" value="XM_066866077.1"/>
</dbReference>
<dbReference type="InterPro" id="IPR018731">
    <property type="entry name" value="Atg13_N"/>
</dbReference>
<dbReference type="InterPro" id="IPR036570">
    <property type="entry name" value="HORMA_dom_sf"/>
</dbReference>
<feature type="compositionally biased region" description="Polar residues" evidence="5">
    <location>
        <begin position="849"/>
        <end position="864"/>
    </location>
</feature>
<feature type="compositionally biased region" description="Polar residues" evidence="5">
    <location>
        <begin position="403"/>
        <end position="412"/>
    </location>
</feature>
<evidence type="ECO:0000256" key="5">
    <source>
        <dbReference type="SAM" id="MobiDB-lite"/>
    </source>
</evidence>
<feature type="compositionally biased region" description="Gly residues" evidence="5">
    <location>
        <begin position="871"/>
        <end position="881"/>
    </location>
</feature>